<comment type="caution">
    <text evidence="7">The sequence shown here is derived from an EMBL/GenBank/DDBJ whole genome shotgun (WGS) entry which is preliminary data.</text>
</comment>
<keyword evidence="2" id="KW-0597">Phosphoprotein</keyword>
<comment type="subcellular location">
    <subcellularLocation>
        <location evidence="1">Nucleus</location>
    </subcellularLocation>
</comment>
<evidence type="ECO:0000313" key="7">
    <source>
        <dbReference type="EMBL" id="KAF8911515.1"/>
    </source>
</evidence>
<keyword evidence="3" id="KW-0677">Repeat</keyword>
<protein>
    <submittedName>
        <fullName evidence="7">Uncharacterized protein</fullName>
    </submittedName>
</protein>
<sequence length="343" mass="41048">MTNKLKLKRTPEEEARHRLKKEKRRAKRKRHHYEYDSAYGPSSSKRAHLDEEPIEPERKWASSDEDAEIEEKLFREKLFDNLEEDERLDAVEARMNDFGHVPDRWRTTGSSQKVRRNFNEEENDEYLKLDPRYMDDEEYVEWIRVGMYRKTHAEEYAEQQRKKAAQAARRAEEKARKAEAEKLEKEAEEERERKKAERESRRMDYAREEYQARWTKLLAATESEQVVELTFDDIPWPIFAAHRDKPPKEKDKRHANGLEGRAVRTSELTEEAISTFLLPNAELERDGAAVKKERKERLREAFLRFHPDKFEGRFMKRVKESKREKVREAIGQVSRVLNALMAL</sequence>
<gene>
    <name evidence="7" type="ORF">CPB84DRAFT_1812351</name>
</gene>
<proteinExistence type="predicted"/>
<keyword evidence="5" id="KW-0539">Nucleus</keyword>
<evidence type="ECO:0000256" key="3">
    <source>
        <dbReference type="ARBA" id="ARBA00022737"/>
    </source>
</evidence>
<dbReference type="OrthoDB" id="412109at2759"/>
<dbReference type="PANTHER" id="PTHR15263:SF1">
    <property type="entry name" value="NF-KAPPA-B INHIBITOR-LIKE PROTEIN 1"/>
    <property type="match status" value="1"/>
</dbReference>
<keyword evidence="4" id="KW-0040">ANK repeat</keyword>
<dbReference type="GO" id="GO:0005634">
    <property type="term" value="C:nucleus"/>
    <property type="evidence" value="ECO:0007669"/>
    <property type="project" value="UniProtKB-SubCell"/>
</dbReference>
<accession>A0A9P5NWE0</accession>
<feature type="compositionally biased region" description="Basic and acidic residues" evidence="6">
    <location>
        <begin position="47"/>
        <end position="62"/>
    </location>
</feature>
<evidence type="ECO:0000256" key="4">
    <source>
        <dbReference type="ARBA" id="ARBA00023043"/>
    </source>
</evidence>
<keyword evidence="8" id="KW-1185">Reference proteome</keyword>
<evidence type="ECO:0000313" key="8">
    <source>
        <dbReference type="Proteomes" id="UP000724874"/>
    </source>
</evidence>
<dbReference type="GO" id="GO:0043124">
    <property type="term" value="P:negative regulation of canonical NF-kappaB signal transduction"/>
    <property type="evidence" value="ECO:0007669"/>
    <property type="project" value="InterPro"/>
</dbReference>
<reference evidence="7" key="1">
    <citation type="submission" date="2020-11" db="EMBL/GenBank/DDBJ databases">
        <authorList>
            <consortium name="DOE Joint Genome Institute"/>
            <person name="Ahrendt S."/>
            <person name="Riley R."/>
            <person name="Andreopoulos W."/>
            <person name="LaButti K."/>
            <person name="Pangilinan J."/>
            <person name="Ruiz-duenas F.J."/>
            <person name="Barrasa J.M."/>
            <person name="Sanchez-Garcia M."/>
            <person name="Camarero S."/>
            <person name="Miyauchi S."/>
            <person name="Serrano A."/>
            <person name="Linde D."/>
            <person name="Babiker R."/>
            <person name="Drula E."/>
            <person name="Ayuso-Fernandez I."/>
            <person name="Pacheco R."/>
            <person name="Padilla G."/>
            <person name="Ferreira P."/>
            <person name="Barriuso J."/>
            <person name="Kellner H."/>
            <person name="Castanera R."/>
            <person name="Alfaro M."/>
            <person name="Ramirez L."/>
            <person name="Pisabarro A.G."/>
            <person name="Kuo A."/>
            <person name="Tritt A."/>
            <person name="Lipzen A."/>
            <person name="He G."/>
            <person name="Yan M."/>
            <person name="Ng V."/>
            <person name="Cullen D."/>
            <person name="Martin F."/>
            <person name="Rosso M.-N."/>
            <person name="Henrissat B."/>
            <person name="Hibbett D."/>
            <person name="Martinez A.T."/>
            <person name="Grigoriev I.V."/>
        </authorList>
    </citation>
    <scope>NUCLEOTIDE SEQUENCE</scope>
    <source>
        <strain evidence="7">AH 44721</strain>
    </source>
</reference>
<dbReference type="Proteomes" id="UP000724874">
    <property type="component" value="Unassembled WGS sequence"/>
</dbReference>
<evidence type="ECO:0000256" key="6">
    <source>
        <dbReference type="SAM" id="MobiDB-lite"/>
    </source>
</evidence>
<feature type="region of interest" description="Disordered" evidence="6">
    <location>
        <begin position="158"/>
        <end position="202"/>
    </location>
</feature>
<organism evidence="7 8">
    <name type="scientific">Gymnopilus junonius</name>
    <name type="common">Spectacular rustgill mushroom</name>
    <name type="synonym">Gymnopilus spectabilis subsp. junonius</name>
    <dbReference type="NCBI Taxonomy" id="109634"/>
    <lineage>
        <taxon>Eukaryota</taxon>
        <taxon>Fungi</taxon>
        <taxon>Dikarya</taxon>
        <taxon>Basidiomycota</taxon>
        <taxon>Agaricomycotina</taxon>
        <taxon>Agaricomycetes</taxon>
        <taxon>Agaricomycetidae</taxon>
        <taxon>Agaricales</taxon>
        <taxon>Agaricineae</taxon>
        <taxon>Hymenogastraceae</taxon>
        <taxon>Gymnopilus</taxon>
    </lineage>
</organism>
<evidence type="ECO:0000256" key="1">
    <source>
        <dbReference type="ARBA" id="ARBA00004123"/>
    </source>
</evidence>
<dbReference type="PANTHER" id="PTHR15263">
    <property type="entry name" value="I-KAPPA-B-LIKE PROTEIN IKBL"/>
    <property type="match status" value="1"/>
</dbReference>
<dbReference type="AlphaFoldDB" id="A0A9P5NWE0"/>
<name>A0A9P5NWE0_GYMJU</name>
<evidence type="ECO:0000256" key="5">
    <source>
        <dbReference type="ARBA" id="ARBA00023242"/>
    </source>
</evidence>
<dbReference type="InterPro" id="IPR038753">
    <property type="entry name" value="NFKBIL1"/>
</dbReference>
<feature type="compositionally biased region" description="Basic residues" evidence="6">
    <location>
        <begin position="17"/>
        <end position="32"/>
    </location>
</feature>
<feature type="region of interest" description="Disordered" evidence="6">
    <location>
        <begin position="1"/>
        <end position="66"/>
    </location>
</feature>
<dbReference type="EMBL" id="JADNYJ010000004">
    <property type="protein sequence ID" value="KAF8911515.1"/>
    <property type="molecule type" value="Genomic_DNA"/>
</dbReference>
<feature type="compositionally biased region" description="Basic and acidic residues" evidence="6">
    <location>
        <begin position="169"/>
        <end position="202"/>
    </location>
</feature>
<evidence type="ECO:0000256" key="2">
    <source>
        <dbReference type="ARBA" id="ARBA00022553"/>
    </source>
</evidence>